<feature type="chain" id="PRO_5045046901" evidence="2">
    <location>
        <begin position="32"/>
        <end position="344"/>
    </location>
</feature>
<organism evidence="3 4">
    <name type="scientific">Comamonas avium</name>
    <dbReference type="NCBI Taxonomy" id="2762231"/>
    <lineage>
        <taxon>Bacteria</taxon>
        <taxon>Pseudomonadati</taxon>
        <taxon>Pseudomonadota</taxon>
        <taxon>Betaproteobacteria</taxon>
        <taxon>Burkholderiales</taxon>
        <taxon>Comamonadaceae</taxon>
        <taxon>Comamonas</taxon>
    </lineage>
</organism>
<keyword evidence="2" id="KW-0732">Signal</keyword>
<feature type="signal peptide" evidence="2">
    <location>
        <begin position="1"/>
        <end position="31"/>
    </location>
</feature>
<reference evidence="3 4" key="1">
    <citation type="submission" date="2020-08" db="EMBL/GenBank/DDBJ databases">
        <title>A Genomic Blueprint of the Chicken Gut Microbiome.</title>
        <authorList>
            <person name="Gilroy R."/>
            <person name="Ravi A."/>
            <person name="Getino M."/>
            <person name="Pursley I."/>
            <person name="Horton D.L."/>
            <person name="Alikhan N.-F."/>
            <person name="Baker D."/>
            <person name="Gharbi K."/>
            <person name="Hall N."/>
            <person name="Watson M."/>
            <person name="Adriaenssens E.M."/>
            <person name="Foster-Nyarko E."/>
            <person name="Jarju S."/>
            <person name="Secka A."/>
            <person name="Antonio M."/>
            <person name="Oren A."/>
            <person name="Chaudhuri R."/>
            <person name="La Ragione R.M."/>
            <person name="Hildebrand F."/>
            <person name="Pallen M.J."/>
        </authorList>
    </citation>
    <scope>NUCLEOTIDE SEQUENCE [LARGE SCALE GENOMIC DNA]</scope>
    <source>
        <strain evidence="3 4">Sa2CVA6</strain>
    </source>
</reference>
<name>A0ABR8SCV7_9BURK</name>
<dbReference type="InterPro" id="IPR042100">
    <property type="entry name" value="Bug_dom1"/>
</dbReference>
<dbReference type="Gene3D" id="3.40.190.10">
    <property type="entry name" value="Periplasmic binding protein-like II"/>
    <property type="match status" value="1"/>
</dbReference>
<dbReference type="SUPFAM" id="SSF53850">
    <property type="entry name" value="Periplasmic binding protein-like II"/>
    <property type="match status" value="1"/>
</dbReference>
<dbReference type="EMBL" id="JACSQK010000006">
    <property type="protein sequence ID" value="MBD7961306.1"/>
    <property type="molecule type" value="Genomic_DNA"/>
</dbReference>
<sequence length="344" mass="36158">MSRTFISTVNRRQWLQWSLTATAGASAPWLAANAMADNALPQDFLTATKPITIVVGGPAGGATDGVARVLAQTFSSQLGREVIVENKPGAGGTIGSKYVSVAKNDGHTLLLGHIGTNVLSPLMQTPKPYDPVSGFTPIGQIGNTASVLLVPAAGPSTLQEALALWKQKGRLSYASTGLGSGAHLLGHLLADRLHAQGLHVPYRGSPFALQDLVGGRVDAMFATAGAVGAYIDSKKLVPLAVASATRSSYYSQLPTLREAGLPDVSNEGWFGLFASAHTPEKIAQAWHAHLNTALRQPQVVQQLQGLIVDIAASASQSQYAQFMEREISHWSRVVAQLGDALKAT</sequence>
<dbReference type="InterPro" id="IPR005064">
    <property type="entry name" value="BUG"/>
</dbReference>
<evidence type="ECO:0000256" key="2">
    <source>
        <dbReference type="SAM" id="SignalP"/>
    </source>
</evidence>
<dbReference type="InterPro" id="IPR006311">
    <property type="entry name" value="TAT_signal"/>
</dbReference>
<dbReference type="RefSeq" id="WP_191723720.1">
    <property type="nucleotide sequence ID" value="NZ_JACSQK010000006.1"/>
</dbReference>
<proteinExistence type="inferred from homology"/>
<dbReference type="PANTHER" id="PTHR42928:SF5">
    <property type="entry name" value="BLR1237 PROTEIN"/>
    <property type="match status" value="1"/>
</dbReference>
<dbReference type="Proteomes" id="UP000634919">
    <property type="component" value="Unassembled WGS sequence"/>
</dbReference>
<evidence type="ECO:0000256" key="1">
    <source>
        <dbReference type="ARBA" id="ARBA00006987"/>
    </source>
</evidence>
<comment type="caution">
    <text evidence="3">The sequence shown here is derived from an EMBL/GenBank/DDBJ whole genome shotgun (WGS) entry which is preliminary data.</text>
</comment>
<dbReference type="PROSITE" id="PS51318">
    <property type="entry name" value="TAT"/>
    <property type="match status" value="1"/>
</dbReference>
<dbReference type="PANTHER" id="PTHR42928">
    <property type="entry name" value="TRICARBOXYLATE-BINDING PROTEIN"/>
    <property type="match status" value="1"/>
</dbReference>
<dbReference type="Gene3D" id="3.40.190.150">
    <property type="entry name" value="Bordetella uptake gene, domain 1"/>
    <property type="match status" value="1"/>
</dbReference>
<dbReference type="PIRSF" id="PIRSF017082">
    <property type="entry name" value="YflP"/>
    <property type="match status" value="1"/>
</dbReference>
<protein>
    <submittedName>
        <fullName evidence="3">Tripartite tricarboxylate transporter substrate binding protein</fullName>
    </submittedName>
</protein>
<evidence type="ECO:0000313" key="3">
    <source>
        <dbReference type="EMBL" id="MBD7961306.1"/>
    </source>
</evidence>
<gene>
    <name evidence="3" type="ORF">H9646_12515</name>
</gene>
<dbReference type="Pfam" id="PF03401">
    <property type="entry name" value="TctC"/>
    <property type="match status" value="1"/>
</dbReference>
<dbReference type="CDD" id="cd07012">
    <property type="entry name" value="PBP2_Bug_TTT"/>
    <property type="match status" value="1"/>
</dbReference>
<accession>A0ABR8SCV7</accession>
<keyword evidence="4" id="KW-1185">Reference proteome</keyword>
<comment type="similarity">
    <text evidence="1">Belongs to the UPF0065 (bug) family.</text>
</comment>
<evidence type="ECO:0000313" key="4">
    <source>
        <dbReference type="Proteomes" id="UP000634919"/>
    </source>
</evidence>